<dbReference type="CDD" id="cd09034">
    <property type="entry name" value="BRO1_Alix_like"/>
    <property type="match status" value="1"/>
</dbReference>
<comment type="caution">
    <text evidence="4">The sequence shown here is derived from an EMBL/GenBank/DDBJ whole genome shotgun (WGS) entry which is preliminary data.</text>
</comment>
<dbReference type="InterPro" id="IPR038898">
    <property type="entry name" value="BROX"/>
</dbReference>
<evidence type="ECO:0000313" key="4">
    <source>
        <dbReference type="EMBL" id="RZB47241.1"/>
    </source>
</evidence>
<dbReference type="PANTHER" id="PTHR23032:SF2">
    <property type="entry name" value="ENDOSOMAL TARGETING BRO1-LIKE DOMAIN-CONTAINING PROTEIN"/>
    <property type="match status" value="1"/>
</dbReference>
<dbReference type="InterPro" id="IPR004328">
    <property type="entry name" value="BRO1_dom"/>
</dbReference>
<dbReference type="PANTHER" id="PTHR23032">
    <property type="entry name" value="BRO1 DOMAIN-CONTAINING PROTEIN BROX"/>
    <property type="match status" value="1"/>
</dbReference>
<dbReference type="Proteomes" id="UP000289340">
    <property type="component" value="Chromosome 19"/>
</dbReference>
<accession>A0A445FEG2</accession>
<proteinExistence type="inferred from homology"/>
<dbReference type="PROSITE" id="PS51180">
    <property type="entry name" value="BRO1"/>
    <property type="match status" value="1"/>
</dbReference>
<name>A0A445FEG2_GLYSO</name>
<dbReference type="EMBL" id="QZWG01000019">
    <property type="protein sequence ID" value="RZB47241.1"/>
    <property type="molecule type" value="Genomic_DNA"/>
</dbReference>
<comment type="similarity">
    <text evidence="1">Belongs to the BROX family.</text>
</comment>
<dbReference type="AlphaFoldDB" id="A0A445FEG2"/>
<evidence type="ECO:0000256" key="2">
    <source>
        <dbReference type="SAM" id="MobiDB-lite"/>
    </source>
</evidence>
<organism evidence="4 5">
    <name type="scientific">Glycine soja</name>
    <name type="common">Wild soybean</name>
    <dbReference type="NCBI Taxonomy" id="3848"/>
    <lineage>
        <taxon>Eukaryota</taxon>
        <taxon>Viridiplantae</taxon>
        <taxon>Streptophyta</taxon>
        <taxon>Embryophyta</taxon>
        <taxon>Tracheophyta</taxon>
        <taxon>Spermatophyta</taxon>
        <taxon>Magnoliopsida</taxon>
        <taxon>eudicotyledons</taxon>
        <taxon>Gunneridae</taxon>
        <taxon>Pentapetalae</taxon>
        <taxon>rosids</taxon>
        <taxon>fabids</taxon>
        <taxon>Fabales</taxon>
        <taxon>Fabaceae</taxon>
        <taxon>Papilionoideae</taxon>
        <taxon>50 kb inversion clade</taxon>
        <taxon>NPAAA clade</taxon>
        <taxon>indigoferoid/millettioid clade</taxon>
        <taxon>Phaseoleae</taxon>
        <taxon>Glycine</taxon>
        <taxon>Glycine subgen. Soja</taxon>
    </lineage>
</organism>
<dbReference type="Pfam" id="PF14223">
    <property type="entry name" value="Retrotran_gag_2"/>
    <property type="match status" value="1"/>
</dbReference>
<protein>
    <submittedName>
        <fullName evidence="4">Retrovirus-related Pol polyprotein from transposon TNT 1-94</fullName>
    </submittedName>
</protein>
<dbReference type="InterPro" id="IPR038499">
    <property type="entry name" value="BRO1_sf"/>
</dbReference>
<feature type="domain" description="BRO1" evidence="3">
    <location>
        <begin position="30"/>
        <end position="455"/>
    </location>
</feature>
<reference evidence="4 5" key="1">
    <citation type="submission" date="2018-09" db="EMBL/GenBank/DDBJ databases">
        <title>A high-quality reference genome of wild soybean provides a powerful tool to mine soybean genomes.</title>
        <authorList>
            <person name="Xie M."/>
            <person name="Chung C.Y.L."/>
            <person name="Li M.-W."/>
            <person name="Wong F.-L."/>
            <person name="Chan T.-F."/>
            <person name="Lam H.-M."/>
        </authorList>
    </citation>
    <scope>NUCLEOTIDE SEQUENCE [LARGE SCALE GENOMIC DNA]</scope>
    <source>
        <strain evidence="5">cv. W05</strain>
        <tissue evidence="4">Hypocotyl of etiolated seedlings</tissue>
    </source>
</reference>
<feature type="compositionally biased region" description="Acidic residues" evidence="2">
    <location>
        <begin position="654"/>
        <end position="665"/>
    </location>
</feature>
<sequence length="689" mass="78438">MNLSSCVVTLMCSSTRIHPEDALLERMGCTYSVYRKKKSSFPEVVVFVPSTRIPVQSDLQRMVKGVIPRDLADKLTSLRNQIVLIAEDTGGSAIAELRRALKEYLSVLIGLTKKEYGPEGLIDFKWKNLEDGRQDSSISNTWFEVLSSVHLMAMLTLSDADSLMIPKDPSGSGFRVVSSDSKREAIDLLLKASGYLEFCVRDVLTRIPAETKKTFPHDLQEGVLEAIAIQTLGQGTEIQLGLAVESQKATLSVKRRLACEQLIYFTQAYHCLSGCDINQGHGRKQIRFIKWKFLEAKAAAYYYHGLILDKGSEPSIHIGSVSCFLAAEELLAESKKACLSFCLAPPVTRAPPLWGAMKFLHQKIPEVASRKSQMYGYLWEQENLAEAREREETLPTTLSEKEKSAVTIWLKLENLYMTKSLANRLFLKYKLYIFKMMPRKTLEDYIDDFNKIILDLENIEIKMDEKDQALLLLRSLPIPLCDCSWLIGVNLPGVYSPHFPNRWDLSWKPKLTSRLNLELSLILDRKDMGATSKIIRLLEHSFITQQEYVEKMLMRFNMENCKEVLILLAQHFKLSAKDSPNTDEEVAKMENVPYVSVVGSLMYAMIYTRSDLAYALSVVSRHMGKPENNTRRGLQSLPDLPEFQLSLRPDDYELPEIDPAWDSENWESLGQPLKEHLRDSDEHDENPTD</sequence>
<evidence type="ECO:0000259" key="3">
    <source>
        <dbReference type="PROSITE" id="PS51180"/>
    </source>
</evidence>
<feature type="region of interest" description="Disordered" evidence="2">
    <location>
        <begin position="654"/>
        <end position="689"/>
    </location>
</feature>
<dbReference type="Gene3D" id="1.25.40.280">
    <property type="entry name" value="alix/aip1 like domains"/>
    <property type="match status" value="1"/>
</dbReference>
<evidence type="ECO:0000256" key="1">
    <source>
        <dbReference type="ARBA" id="ARBA00008901"/>
    </source>
</evidence>
<gene>
    <name evidence="4" type="ORF">D0Y65_051039</name>
</gene>
<keyword evidence="5" id="KW-1185">Reference proteome</keyword>
<evidence type="ECO:0000313" key="5">
    <source>
        <dbReference type="Proteomes" id="UP000289340"/>
    </source>
</evidence>
<dbReference type="SMART" id="SM01041">
    <property type="entry name" value="BRO1"/>
    <property type="match status" value="1"/>
</dbReference>